<dbReference type="AlphaFoldDB" id="A0AAW5LCQ7"/>
<evidence type="ECO:0000313" key="3">
    <source>
        <dbReference type="Proteomes" id="UP001206350"/>
    </source>
</evidence>
<dbReference type="EMBL" id="JALJCU010000009">
    <property type="protein sequence ID" value="MCQ9121261.1"/>
    <property type="molecule type" value="Genomic_DNA"/>
</dbReference>
<organism evidence="2 3">
    <name type="scientific">Rodentibacter pneumotropicus</name>
    <dbReference type="NCBI Taxonomy" id="758"/>
    <lineage>
        <taxon>Bacteria</taxon>
        <taxon>Pseudomonadati</taxon>
        <taxon>Pseudomonadota</taxon>
        <taxon>Gammaproteobacteria</taxon>
        <taxon>Pasteurellales</taxon>
        <taxon>Pasteurellaceae</taxon>
        <taxon>Rodentibacter</taxon>
    </lineage>
</organism>
<proteinExistence type="predicted"/>
<gene>
    <name evidence="2" type="ORF">MUU45_001749</name>
</gene>
<keyword evidence="3" id="KW-1185">Reference proteome</keyword>
<sequence length="125" mass="14044">MARKRQTTQSEKDKKLNTPPSDTPKNDPPVQDNGQEMDKDKVSDKPPKPDENNDTAPPKPEGHIIEPVAYAVKLRSIHPQASYGRAGFRFTKTEETVIEVSDITPEQVILLAEDPWLELVPICEE</sequence>
<name>A0AAW5LCQ7_9PAST</name>
<evidence type="ECO:0008006" key="4">
    <source>
        <dbReference type="Google" id="ProtNLM"/>
    </source>
</evidence>
<evidence type="ECO:0000313" key="2">
    <source>
        <dbReference type="EMBL" id="MCQ9121261.1"/>
    </source>
</evidence>
<evidence type="ECO:0000256" key="1">
    <source>
        <dbReference type="SAM" id="MobiDB-lite"/>
    </source>
</evidence>
<protein>
    <recommendedName>
        <fullName evidence="4">Mu-like prophage FluMu N-terminal domain-containing protein</fullName>
    </recommendedName>
</protein>
<dbReference type="SUPFAM" id="SSF160059">
    <property type="entry name" value="PriA/YqbF domain"/>
    <property type="match status" value="1"/>
</dbReference>
<feature type="region of interest" description="Disordered" evidence="1">
    <location>
        <begin position="1"/>
        <end position="64"/>
    </location>
</feature>
<feature type="compositionally biased region" description="Basic and acidic residues" evidence="1">
    <location>
        <begin position="36"/>
        <end position="51"/>
    </location>
</feature>
<accession>A0AAW5LCQ7</accession>
<reference evidence="2 3" key="1">
    <citation type="journal article" date="2022" name="Microbiol. Spectr.">
        <title>Microbiota of the Pregnant Mouse: Characterization of the Bacterial Communities in the Oral Cavity, Lung, Intestine, and Vagina through Culture and DNA Sequencing.</title>
        <authorList>
            <person name="Greenberg J.M."/>
            <person name="Romero R."/>
            <person name="Winters A.D."/>
            <person name="Galaz J."/>
            <person name="Garcia-Flores V."/>
            <person name="Arenas-Hernandez M."/>
            <person name="Panzer J."/>
            <person name="Shaffer Z."/>
            <person name="Kracht D.J."/>
            <person name="Gomez-Lopez N."/>
            <person name="Theis K.R."/>
        </authorList>
    </citation>
    <scope>NUCLEOTIDE SEQUENCE [LARGE SCALE GENOMIC DNA]</scope>
    <source>
        <strain evidence="2 3">MAC-C1-H1</strain>
    </source>
</reference>
<dbReference type="RefSeq" id="WP_077665554.1">
    <property type="nucleotide sequence ID" value="NZ_JALJCU010000009.1"/>
</dbReference>
<dbReference type="Proteomes" id="UP001206350">
    <property type="component" value="Unassembled WGS sequence"/>
</dbReference>
<comment type="caution">
    <text evidence="2">The sequence shown here is derived from an EMBL/GenBank/DDBJ whole genome shotgun (WGS) entry which is preliminary data.</text>
</comment>